<reference evidence="1 2" key="1">
    <citation type="submission" date="2016-03" db="EMBL/GenBank/DDBJ databases">
        <title>Microsymbionts genomes from the relict species Vavilovia formosa (Stev.) Fed.</title>
        <authorList>
            <person name="Kopat V."/>
            <person name="Chirak E."/>
            <person name="Kimeklis A."/>
            <person name="Andronov E."/>
        </authorList>
    </citation>
    <scope>NUCLEOTIDE SEQUENCE [LARGE SCALE GENOMIC DNA]</scope>
    <source>
        <strain evidence="1 2">Vaf07</strain>
    </source>
</reference>
<dbReference type="Proteomes" id="UP000076574">
    <property type="component" value="Unassembled WGS sequence"/>
</dbReference>
<evidence type="ECO:0000313" key="1">
    <source>
        <dbReference type="EMBL" id="KZD23107.1"/>
    </source>
</evidence>
<organism evidence="1 2">
    <name type="scientific">Tardiphaga robiniae</name>
    <dbReference type="NCBI Taxonomy" id="943830"/>
    <lineage>
        <taxon>Bacteria</taxon>
        <taxon>Pseudomonadati</taxon>
        <taxon>Pseudomonadota</taxon>
        <taxon>Alphaproteobacteria</taxon>
        <taxon>Hyphomicrobiales</taxon>
        <taxon>Nitrobacteraceae</taxon>
        <taxon>Tardiphaga</taxon>
    </lineage>
</organism>
<proteinExistence type="predicted"/>
<dbReference type="EMBL" id="LVYV01000012">
    <property type="protein sequence ID" value="KZD23107.1"/>
    <property type="molecule type" value="Genomic_DNA"/>
</dbReference>
<dbReference type="SUPFAM" id="SSF54913">
    <property type="entry name" value="GlnB-like"/>
    <property type="match status" value="1"/>
</dbReference>
<dbReference type="AlphaFoldDB" id="A0A165RTW5"/>
<evidence type="ECO:0000313" key="2">
    <source>
        <dbReference type="Proteomes" id="UP000076574"/>
    </source>
</evidence>
<gene>
    <name evidence="1" type="ORF">A4A58_06830</name>
</gene>
<dbReference type="STRING" id="943830.A4A58_06830"/>
<protein>
    <submittedName>
        <fullName evidence="1">Uncharacterized protein</fullName>
    </submittedName>
</protein>
<dbReference type="Gene3D" id="3.30.70.790">
    <property type="entry name" value="UreE, C-terminal domain"/>
    <property type="match status" value="1"/>
</dbReference>
<dbReference type="InterPro" id="IPR018551">
    <property type="entry name" value="DUF2007"/>
</dbReference>
<dbReference type="InterPro" id="IPR011322">
    <property type="entry name" value="N-reg_PII-like_a/b"/>
</dbReference>
<name>A0A165RTW5_9BRAD</name>
<dbReference type="OrthoDB" id="5297170at2"/>
<dbReference type="RefSeq" id="WP_068733164.1">
    <property type="nucleotide sequence ID" value="NZ_JABMCJ010000092.1"/>
</dbReference>
<sequence>MREIMRTNDVVLVSAVGALLDGANIHHLVLDQNMSVIEGSLGIIPRRILVHEDDDLQARRVLTDAGLAHELRPQD</sequence>
<comment type="caution">
    <text evidence="1">The sequence shown here is derived from an EMBL/GenBank/DDBJ whole genome shotgun (WGS) entry which is preliminary data.</text>
</comment>
<keyword evidence="2" id="KW-1185">Reference proteome</keyword>
<dbReference type="Pfam" id="PF09413">
    <property type="entry name" value="DUF2007"/>
    <property type="match status" value="1"/>
</dbReference>
<accession>A0A165RTW5</accession>